<dbReference type="GO" id="GO:0008504">
    <property type="term" value="F:monoamine transmembrane transporter activity"/>
    <property type="evidence" value="ECO:0007669"/>
    <property type="project" value="UniProtKB-ARBA"/>
</dbReference>
<dbReference type="InterPro" id="IPR004749">
    <property type="entry name" value="Orgcat_transp/SVOP"/>
</dbReference>
<dbReference type="NCBIfam" id="TIGR00898">
    <property type="entry name" value="2A0119"/>
    <property type="match status" value="2"/>
</dbReference>
<comment type="catalytic activity">
    <reaction evidence="20">
        <text>spermidine(in) = spermidine(out)</text>
        <dbReference type="Rhea" id="RHEA:35039"/>
        <dbReference type="ChEBI" id="CHEBI:57834"/>
    </reaction>
</comment>
<dbReference type="GO" id="GO:0016323">
    <property type="term" value="C:basolateral plasma membrane"/>
    <property type="evidence" value="ECO:0007669"/>
    <property type="project" value="UniProtKB-SubCell"/>
</dbReference>
<evidence type="ECO:0000313" key="30">
    <source>
        <dbReference type="EMBL" id="KAF3703113.1"/>
    </source>
</evidence>
<feature type="transmembrane region" description="Helical" evidence="28">
    <location>
        <begin position="901"/>
        <end position="920"/>
    </location>
</feature>
<evidence type="ECO:0000259" key="29">
    <source>
        <dbReference type="PROSITE" id="PS50850"/>
    </source>
</evidence>
<comment type="catalytic activity">
    <reaction evidence="17">
        <text>L-histidyl-L-proline diketopiperazine(in) = L-histidyl-L-proline diketopiperazine(out)</text>
        <dbReference type="Rhea" id="RHEA:74787"/>
        <dbReference type="ChEBI" id="CHEBI:90039"/>
    </reaction>
</comment>
<comment type="catalytic activity">
    <reaction evidence="15">
        <text>agmatine(out) = agmatine(in)</text>
        <dbReference type="Rhea" id="RHEA:72131"/>
        <dbReference type="ChEBI" id="CHEBI:58145"/>
    </reaction>
</comment>
<comment type="catalytic activity">
    <reaction evidence="24">
        <text>tyramine(in) = tyramine(out)</text>
        <dbReference type="Rhea" id="RHEA:74783"/>
        <dbReference type="ChEBI" id="CHEBI:327995"/>
    </reaction>
</comment>
<sequence length="1030" mass="115121">MTTYDDVLEEAGKFGRCQKRIFALLCVSSLPFAGVYVGIVFQGFTPDHWCRDSEVMEWRQTCDWSLAESRRLTAPLINSSGVPQRSSCEQYEVDWNSTMFTCDPEELDFSKTPTTACKAGWEYDYEGRKSVVTEFDLVCSKGWLVDMYQATVNAGFLVGSITIGYLADRFGRKITFLISNVLNGIAGILVAIAPDYVSLLVFRTLYGFGVKGGWMAAYVLITELVGVEFRRTVGILYQMFFSVGLLLLTLLAYFITDWRWLQVVITIPYILMLSYYWFIPESPRWLLSQNKKSRAVKITEDIAKENKMSLSKNMESLTNDDTDSSTGTFLDLIRTPNMRKHTFILSYNWFTSAVVYQGLVMRLGIMGGNIYVDFLLSGLVEFPAAFLILLTIERIGRRLPFAAGNIAAGASCFIAACIPDSMFWLKTAVACVGRLGITMTFEMVIFVNTELYPTFVRNLGVSFCSALCDVGGIVAPFLLYRLAVIWLELPLIIFGSLAFVGGGLVLLLPETRGVPLPDTIDDVEFPHRRVSATQSRVYVGIVFQGFTPDHWCRDLAAAQWRRTCGQSLTDGHKLAVPVVNSSGVLQHSSCEQYEVDWNSTDLGCDPEELDLSGYPVTTCKNGWEYDYEGRKSFVTEFDLVCSDGWLVDMFQSSLCVGNLAGSFAFGYFADRFGRKLSFLMSNILNTISGILLAVAPNYVSILVSRTILGFGVKGGWMACYVLLTEIVGVEYRRTVGILFQMFFSVGILFLPLLAYFITDWRWLQITFSAPYVLFLSYYWFIPESPRWLISQNKSPKALEITEAIAKENKTKLLNKREKLTEEEGDSPTASLLDLVRTPNMRKHTLILMFNWFTSSVVYQGLIMRVGITGGNVYVDFLISGLVEFPAAFLILLTIERIGRRLPFAAANIVAGASCFITACIPDSMFWFKTVVACIGRLGITMAFEMVVFVNTELYPTFVRNLGVSVCSTLCDVGGIVAPFLLYRLAAVWLELPLIIFGAVAIVAGGLVLLLPETRGAPLPETIEDVEFPDR</sequence>
<feature type="domain" description="Major facilitator superfamily (MFS) profile" evidence="29">
    <location>
        <begin position="575"/>
        <end position="1015"/>
    </location>
</feature>
<keyword evidence="9 28" id="KW-1133">Transmembrane helix</keyword>
<evidence type="ECO:0000256" key="10">
    <source>
        <dbReference type="ARBA" id="ARBA00023065"/>
    </source>
</evidence>
<feature type="transmembrane region" description="Helical" evidence="28">
    <location>
        <begin position="762"/>
        <end position="781"/>
    </location>
</feature>
<dbReference type="GO" id="GO:0005326">
    <property type="term" value="F:neurotransmitter transmembrane transporter activity"/>
    <property type="evidence" value="ECO:0007669"/>
    <property type="project" value="UniProtKB-ARBA"/>
</dbReference>
<feature type="transmembrane region" description="Helical" evidence="28">
    <location>
        <begin position="873"/>
        <end position="894"/>
    </location>
</feature>
<evidence type="ECO:0000256" key="16">
    <source>
        <dbReference type="ARBA" id="ARBA00035897"/>
    </source>
</evidence>
<dbReference type="AlphaFoldDB" id="A0A6G1QLC5"/>
<comment type="catalytic activity">
    <reaction evidence="19">
        <text>dopamine(out) = dopamine(in)</text>
        <dbReference type="Rhea" id="RHEA:73863"/>
        <dbReference type="ChEBI" id="CHEBI:59905"/>
    </reaction>
</comment>
<keyword evidence="12 28" id="KW-0472">Membrane</keyword>
<comment type="catalytic activity">
    <reaction evidence="23">
        <text>(R)-noradrenaline(out) = (R)-noradrenaline(in)</text>
        <dbReference type="Rhea" id="RHEA:73871"/>
        <dbReference type="ChEBI" id="CHEBI:72587"/>
    </reaction>
</comment>
<dbReference type="Pfam" id="PF00083">
    <property type="entry name" value="Sugar_tr"/>
    <property type="match status" value="2"/>
</dbReference>
<dbReference type="SUPFAM" id="SSF103473">
    <property type="entry name" value="MFS general substrate transporter"/>
    <property type="match status" value="2"/>
</dbReference>
<dbReference type="GO" id="GO:0016324">
    <property type="term" value="C:apical plasma membrane"/>
    <property type="evidence" value="ECO:0007669"/>
    <property type="project" value="UniProtKB-SubCell"/>
</dbReference>
<evidence type="ECO:0000256" key="11">
    <source>
        <dbReference type="ARBA" id="ARBA00023128"/>
    </source>
</evidence>
<dbReference type="GO" id="GO:0015651">
    <property type="term" value="F:quaternary ammonium group transmembrane transporter activity"/>
    <property type="evidence" value="ECO:0007669"/>
    <property type="project" value="UniProtKB-ARBA"/>
</dbReference>
<feature type="transmembrane region" description="Helical" evidence="28">
    <location>
        <begin position="485"/>
        <end position="508"/>
    </location>
</feature>
<comment type="subcellular location">
    <subcellularLocation>
        <location evidence="2">Apical cell membrane</location>
        <topology evidence="2">Multi-pass membrane protein</topology>
    </subcellularLocation>
    <subcellularLocation>
        <location evidence="3">Basolateral cell membrane</location>
        <topology evidence="3">Multi-pass membrane protein</topology>
    </subcellularLocation>
    <subcellularLocation>
        <location evidence="1">Mitochondrion membrane</location>
    </subcellularLocation>
    <subcellularLocation>
        <location evidence="4">Nucleus outer membrane</location>
    </subcellularLocation>
</comment>
<dbReference type="Gene3D" id="1.20.1250.20">
    <property type="entry name" value="MFS general substrate transporter like domains"/>
    <property type="match status" value="2"/>
</dbReference>
<feature type="transmembrane region" description="Helical" evidence="28">
    <location>
        <begin position="845"/>
        <end position="867"/>
    </location>
</feature>
<feature type="transmembrane region" description="Helical" evidence="28">
    <location>
        <begin position="200"/>
        <end position="221"/>
    </location>
</feature>
<keyword evidence="8 28" id="KW-0812">Transmembrane</keyword>
<dbReference type="GO" id="GO:0051608">
    <property type="term" value="P:histamine transport"/>
    <property type="evidence" value="ECO:0007669"/>
    <property type="project" value="UniProtKB-ARBA"/>
</dbReference>
<feature type="transmembrane region" description="Helical" evidence="28">
    <location>
        <begin position="260"/>
        <end position="279"/>
    </location>
</feature>
<feature type="transmembrane region" description="Helical" evidence="28">
    <location>
        <begin position="21"/>
        <end position="44"/>
    </location>
</feature>
<keyword evidence="7" id="KW-1003">Cell membrane</keyword>
<evidence type="ECO:0000256" key="18">
    <source>
        <dbReference type="ARBA" id="ARBA00036470"/>
    </source>
</evidence>
<feature type="transmembrane region" description="Helical" evidence="28">
    <location>
        <begin position="344"/>
        <end position="365"/>
    </location>
</feature>
<name>A0A6G1QLC5_CHAAH</name>
<comment type="catalytic activity">
    <reaction evidence="25">
        <text>histamine(out) = histamine(in)</text>
        <dbReference type="Rhea" id="RHEA:73879"/>
        <dbReference type="ChEBI" id="CHEBI:58432"/>
    </reaction>
</comment>
<evidence type="ECO:0000256" key="1">
    <source>
        <dbReference type="ARBA" id="ARBA00004325"/>
    </source>
</evidence>
<feature type="transmembrane region" description="Helical" evidence="28">
    <location>
        <begin position="459"/>
        <end position="479"/>
    </location>
</feature>
<dbReference type="InterPro" id="IPR005829">
    <property type="entry name" value="Sugar_transporter_CS"/>
</dbReference>
<feature type="transmembrane region" description="Helical" evidence="28">
    <location>
        <begin position="926"/>
        <end position="949"/>
    </location>
</feature>
<comment type="catalytic activity">
    <reaction evidence="22">
        <text>guanidine(out) = guanidine(in)</text>
        <dbReference type="Rhea" id="RHEA:73883"/>
        <dbReference type="ChEBI" id="CHEBI:30087"/>
    </reaction>
</comment>
<feature type="transmembrane region" description="Helical" evidence="28">
    <location>
        <begin position="174"/>
        <end position="194"/>
    </location>
</feature>
<dbReference type="PANTHER" id="PTHR24064">
    <property type="entry name" value="SOLUTE CARRIER FAMILY 22 MEMBER"/>
    <property type="match status" value="1"/>
</dbReference>
<comment type="catalytic activity">
    <reaction evidence="16">
        <text>(R)-adrenaline(out) = (R)-adrenaline(in)</text>
        <dbReference type="Rhea" id="RHEA:73875"/>
        <dbReference type="ChEBI" id="CHEBI:71406"/>
    </reaction>
</comment>
<dbReference type="InterPro" id="IPR036259">
    <property type="entry name" value="MFS_trans_sf"/>
</dbReference>
<evidence type="ECO:0000256" key="4">
    <source>
        <dbReference type="ARBA" id="ARBA00004649"/>
    </source>
</evidence>
<comment type="catalytic activity">
    <reaction evidence="21">
        <text>(R)-salsolinol(in) = (R)-salsolinol(out)</text>
        <dbReference type="Rhea" id="RHEA:74791"/>
        <dbReference type="ChEBI" id="CHEBI:194082"/>
    </reaction>
</comment>
<keyword evidence="11" id="KW-0496">Mitochondrion</keyword>
<evidence type="ECO:0000256" key="2">
    <source>
        <dbReference type="ARBA" id="ARBA00004424"/>
    </source>
</evidence>
<evidence type="ECO:0000256" key="8">
    <source>
        <dbReference type="ARBA" id="ARBA00022692"/>
    </source>
</evidence>
<feature type="transmembrane region" description="Helical" evidence="28">
    <location>
        <begin position="961"/>
        <end position="985"/>
    </location>
</feature>
<evidence type="ECO:0000256" key="25">
    <source>
        <dbReference type="ARBA" id="ARBA00037001"/>
    </source>
</evidence>
<evidence type="ECO:0000256" key="24">
    <source>
        <dbReference type="ARBA" id="ARBA00036998"/>
    </source>
</evidence>
<evidence type="ECO:0000256" key="17">
    <source>
        <dbReference type="ARBA" id="ARBA00035901"/>
    </source>
</evidence>
<feature type="transmembrane region" description="Helical" evidence="28">
    <location>
        <begin position="735"/>
        <end position="756"/>
    </location>
</feature>
<dbReference type="Proteomes" id="UP000503349">
    <property type="component" value="Chromosome 18"/>
</dbReference>
<feature type="transmembrane region" description="Helical" evidence="28">
    <location>
        <begin position="424"/>
        <end position="447"/>
    </location>
</feature>
<evidence type="ECO:0000256" key="26">
    <source>
        <dbReference type="ARBA" id="ARBA00072456"/>
    </source>
</evidence>
<evidence type="ECO:0000256" key="7">
    <source>
        <dbReference type="ARBA" id="ARBA00022475"/>
    </source>
</evidence>
<reference evidence="31" key="2">
    <citation type="submission" date="2019-02" db="EMBL/GenBank/DDBJ databases">
        <title>Opniocepnalus argus Var Kimnra genome.</title>
        <authorList>
            <person name="Zhou C."/>
            <person name="Xiao S."/>
        </authorList>
    </citation>
    <scope>NUCLEOTIDE SEQUENCE [LARGE SCALE GENOMIC DNA]</scope>
</reference>
<evidence type="ECO:0000256" key="5">
    <source>
        <dbReference type="ARBA" id="ARBA00009203"/>
    </source>
</evidence>
<evidence type="ECO:0000256" key="13">
    <source>
        <dbReference type="ARBA" id="ARBA00023180"/>
    </source>
</evidence>
<feature type="transmembrane region" description="Helical" evidence="28">
    <location>
        <begin position="701"/>
        <end position="723"/>
    </location>
</feature>
<evidence type="ECO:0000256" key="27">
    <source>
        <dbReference type="ARBA" id="ARBA00079877"/>
    </source>
</evidence>
<dbReference type="InterPro" id="IPR020846">
    <property type="entry name" value="MFS_dom"/>
</dbReference>
<gene>
    <name evidence="30" type="ORF">EXN66_Car018801</name>
</gene>
<feature type="transmembrane region" description="Helical" evidence="28">
    <location>
        <begin position="233"/>
        <end position="254"/>
    </location>
</feature>
<feature type="domain" description="Major facilitator superfamily (MFS) profile" evidence="29">
    <location>
        <begin position="89"/>
        <end position="513"/>
    </location>
</feature>
<keyword evidence="6" id="KW-0813">Transport</keyword>
<evidence type="ECO:0000256" key="6">
    <source>
        <dbReference type="ARBA" id="ARBA00022448"/>
    </source>
</evidence>
<evidence type="ECO:0000256" key="21">
    <source>
        <dbReference type="ARBA" id="ARBA00036661"/>
    </source>
</evidence>
<keyword evidence="13" id="KW-0325">Glycoprotein</keyword>
<evidence type="ECO:0000256" key="15">
    <source>
        <dbReference type="ARBA" id="ARBA00035884"/>
    </source>
</evidence>
<dbReference type="PROSITE" id="PS00216">
    <property type="entry name" value="SUGAR_TRANSPORT_1"/>
    <property type="match status" value="3"/>
</dbReference>
<evidence type="ECO:0000256" key="22">
    <source>
        <dbReference type="ARBA" id="ARBA00036754"/>
    </source>
</evidence>
<evidence type="ECO:0000256" key="23">
    <source>
        <dbReference type="ARBA" id="ARBA00036845"/>
    </source>
</evidence>
<proteinExistence type="inferred from homology"/>
<reference evidence="30 31" key="1">
    <citation type="submission" date="2019-02" db="EMBL/GenBank/DDBJ databases">
        <title>Opniocepnalus argus genome.</title>
        <authorList>
            <person name="Zhou C."/>
            <person name="Xiao S."/>
        </authorList>
    </citation>
    <scope>NUCLEOTIDE SEQUENCE [LARGE SCALE GENOMIC DNA]</scope>
    <source>
        <strain evidence="30">OARG1902GOOAL</strain>
        <tissue evidence="30">Muscle</tissue>
    </source>
</reference>
<evidence type="ECO:0000256" key="20">
    <source>
        <dbReference type="ARBA" id="ARBA00036490"/>
    </source>
</evidence>
<feature type="transmembrane region" description="Helical" evidence="28">
    <location>
        <begin position="399"/>
        <end position="418"/>
    </location>
</feature>
<dbReference type="GO" id="GO:0006811">
    <property type="term" value="P:monoatomic ion transport"/>
    <property type="evidence" value="ECO:0007669"/>
    <property type="project" value="UniProtKB-KW"/>
</dbReference>
<evidence type="ECO:0000256" key="19">
    <source>
        <dbReference type="ARBA" id="ARBA00036483"/>
    </source>
</evidence>
<organism evidence="30 31">
    <name type="scientific">Channa argus</name>
    <name type="common">Northern snakehead</name>
    <name type="synonym">Ophicephalus argus</name>
    <dbReference type="NCBI Taxonomy" id="215402"/>
    <lineage>
        <taxon>Eukaryota</taxon>
        <taxon>Metazoa</taxon>
        <taxon>Chordata</taxon>
        <taxon>Craniata</taxon>
        <taxon>Vertebrata</taxon>
        <taxon>Euteleostomi</taxon>
        <taxon>Actinopterygii</taxon>
        <taxon>Neopterygii</taxon>
        <taxon>Teleostei</taxon>
        <taxon>Neoteleostei</taxon>
        <taxon>Acanthomorphata</taxon>
        <taxon>Anabantaria</taxon>
        <taxon>Anabantiformes</taxon>
        <taxon>Channoidei</taxon>
        <taxon>Channidae</taxon>
        <taxon>Channa</taxon>
    </lineage>
</organism>
<keyword evidence="31" id="KW-1185">Reference proteome</keyword>
<feature type="transmembrane region" description="Helical" evidence="28">
    <location>
        <begin position="676"/>
        <end position="695"/>
    </location>
</feature>
<comment type="similarity">
    <text evidence="5">Belongs to the major facilitator (TC 2.A.1) superfamily. Organic cation transporter (TC 2.A.1.19) family.</text>
</comment>
<evidence type="ECO:0000256" key="9">
    <source>
        <dbReference type="ARBA" id="ARBA00022989"/>
    </source>
</evidence>
<evidence type="ECO:0000256" key="3">
    <source>
        <dbReference type="ARBA" id="ARBA00004554"/>
    </source>
</evidence>
<dbReference type="GO" id="GO:0005640">
    <property type="term" value="C:nuclear outer membrane"/>
    <property type="evidence" value="ECO:0007669"/>
    <property type="project" value="UniProtKB-SubCell"/>
</dbReference>
<feature type="transmembrane region" description="Helical" evidence="28">
    <location>
        <begin position="147"/>
        <end position="167"/>
    </location>
</feature>
<dbReference type="GO" id="GO:0015874">
    <property type="term" value="P:norepinephrine transport"/>
    <property type="evidence" value="ECO:0007669"/>
    <property type="project" value="UniProtKB-ARBA"/>
</dbReference>
<evidence type="ECO:0000256" key="28">
    <source>
        <dbReference type="SAM" id="Phobius"/>
    </source>
</evidence>
<dbReference type="InterPro" id="IPR005828">
    <property type="entry name" value="MFS_sugar_transport-like"/>
</dbReference>
<protein>
    <recommendedName>
        <fullName evidence="26">Solute carrier family 22 member 3</fullName>
    </recommendedName>
    <alternativeName>
        <fullName evidence="27">Organic cation transporter 3</fullName>
    </alternativeName>
</protein>
<dbReference type="GO" id="GO:0031966">
    <property type="term" value="C:mitochondrial membrane"/>
    <property type="evidence" value="ECO:0007669"/>
    <property type="project" value="UniProtKB-SubCell"/>
</dbReference>
<evidence type="ECO:0000313" key="31">
    <source>
        <dbReference type="Proteomes" id="UP000503349"/>
    </source>
</evidence>
<feature type="transmembrane region" description="Helical" evidence="28">
    <location>
        <begin position="371"/>
        <end position="392"/>
    </location>
</feature>
<comment type="catalytic activity">
    <reaction evidence="18">
        <text>serotonin(out) = serotonin(in)</text>
        <dbReference type="Rhea" id="RHEA:73867"/>
        <dbReference type="ChEBI" id="CHEBI:350546"/>
    </reaction>
</comment>
<dbReference type="GO" id="GO:0006837">
    <property type="term" value="P:serotonin transport"/>
    <property type="evidence" value="ECO:0007669"/>
    <property type="project" value="UniProtKB-ARBA"/>
</dbReference>
<dbReference type="FunFam" id="1.20.1250.20:FF:000165">
    <property type="entry name" value="Solute carrier family 22 member 3"/>
    <property type="match status" value="2"/>
</dbReference>
<dbReference type="GO" id="GO:0015872">
    <property type="term" value="P:dopamine transport"/>
    <property type="evidence" value="ECO:0007669"/>
    <property type="project" value="UniProtKB-ARBA"/>
</dbReference>
<evidence type="ECO:0000256" key="12">
    <source>
        <dbReference type="ARBA" id="ARBA00023136"/>
    </source>
</evidence>
<dbReference type="EMBL" id="CM015729">
    <property type="protein sequence ID" value="KAF3703113.1"/>
    <property type="molecule type" value="Genomic_DNA"/>
</dbReference>
<dbReference type="PROSITE" id="PS50850">
    <property type="entry name" value="MFS"/>
    <property type="match status" value="2"/>
</dbReference>
<evidence type="ECO:0000256" key="14">
    <source>
        <dbReference type="ARBA" id="ARBA00023242"/>
    </source>
</evidence>
<feature type="transmembrane region" description="Helical" evidence="28">
    <location>
        <begin position="991"/>
        <end position="1010"/>
    </location>
</feature>
<keyword evidence="14" id="KW-0539">Nucleus</keyword>
<accession>A0A6G1QLC5</accession>
<keyword evidence="10" id="KW-0406">Ion transport</keyword>